<keyword evidence="2" id="KW-1133">Transmembrane helix</keyword>
<dbReference type="EMBL" id="JBEDUW010000003">
    <property type="protein sequence ID" value="KAK9937982.1"/>
    <property type="molecule type" value="Genomic_DNA"/>
</dbReference>
<feature type="transmembrane region" description="Helical" evidence="2">
    <location>
        <begin position="120"/>
        <end position="148"/>
    </location>
</feature>
<proteinExistence type="predicted"/>
<sequence>MVWKKEYLDLILVPTGLLIMLCYHLFLLYRCLRHPETTVIGNENHCRKAWVERMLQIEAKDRGQSLTVISSTITAANFLASTSLALSSLIGAWVGSSSYNMFLTSITYGDTSPTIISVKYISILVCFLIALASFLHCIRSFVHAIFLISMPNSDTPLSHVQKAVIHGGLFWTLGLRAIYFATTLLLWVFGPIPMFACSVTMVLILHTLDSNSTPLHHFQPARSDDNTLMRKIEEEKTRMERVVKQDERSHKDESRTQGSNCQQPPVSGKDLSSEATS</sequence>
<evidence type="ECO:0000313" key="4">
    <source>
        <dbReference type="EMBL" id="KAK9937982.1"/>
    </source>
</evidence>
<dbReference type="EMBL" id="JBEDUW010000011">
    <property type="protein sequence ID" value="KAK9907863.1"/>
    <property type="molecule type" value="Genomic_DNA"/>
</dbReference>
<dbReference type="Proteomes" id="UP001457282">
    <property type="component" value="Unassembled WGS sequence"/>
</dbReference>
<keyword evidence="5" id="KW-1185">Reference proteome</keyword>
<feature type="compositionally biased region" description="Basic and acidic residues" evidence="1">
    <location>
        <begin position="235"/>
        <end position="255"/>
    </location>
</feature>
<dbReference type="InterPro" id="IPR006747">
    <property type="entry name" value="DUF599"/>
</dbReference>
<evidence type="ECO:0000313" key="3">
    <source>
        <dbReference type="EMBL" id="KAK9907863.1"/>
    </source>
</evidence>
<dbReference type="Pfam" id="PF04654">
    <property type="entry name" value="DUF599"/>
    <property type="match status" value="1"/>
</dbReference>
<dbReference type="PANTHER" id="PTHR31168">
    <property type="entry name" value="OS02G0292800 PROTEIN"/>
    <property type="match status" value="1"/>
</dbReference>
<feature type="transmembrane region" description="Helical" evidence="2">
    <location>
        <begin position="7"/>
        <end position="29"/>
    </location>
</feature>
<feature type="transmembrane region" description="Helical" evidence="2">
    <location>
        <begin position="177"/>
        <end position="205"/>
    </location>
</feature>
<comment type="caution">
    <text evidence="3">The sequence shown here is derived from an EMBL/GenBank/DDBJ whole genome shotgun (WGS) entry which is preliminary data.</text>
</comment>
<gene>
    <name evidence="3" type="ORF">M0R45_000050</name>
    <name evidence="4" type="ORF">M0R45_014745</name>
</gene>
<organism evidence="3 5">
    <name type="scientific">Rubus argutus</name>
    <name type="common">Southern blackberry</name>
    <dbReference type="NCBI Taxonomy" id="59490"/>
    <lineage>
        <taxon>Eukaryota</taxon>
        <taxon>Viridiplantae</taxon>
        <taxon>Streptophyta</taxon>
        <taxon>Embryophyta</taxon>
        <taxon>Tracheophyta</taxon>
        <taxon>Spermatophyta</taxon>
        <taxon>Magnoliopsida</taxon>
        <taxon>eudicotyledons</taxon>
        <taxon>Gunneridae</taxon>
        <taxon>Pentapetalae</taxon>
        <taxon>rosids</taxon>
        <taxon>fabids</taxon>
        <taxon>Rosales</taxon>
        <taxon>Rosaceae</taxon>
        <taxon>Rosoideae</taxon>
        <taxon>Rosoideae incertae sedis</taxon>
        <taxon>Rubus</taxon>
    </lineage>
</organism>
<feature type="transmembrane region" description="Helical" evidence="2">
    <location>
        <begin position="84"/>
        <end position="108"/>
    </location>
</feature>
<feature type="compositionally biased region" description="Polar residues" evidence="1">
    <location>
        <begin position="256"/>
        <end position="265"/>
    </location>
</feature>
<evidence type="ECO:0000256" key="1">
    <source>
        <dbReference type="SAM" id="MobiDB-lite"/>
    </source>
</evidence>
<dbReference type="PANTHER" id="PTHR31168:SF30">
    <property type="entry name" value="DUF599 DOMAIN-CONTAINING PROTEIN"/>
    <property type="match status" value="1"/>
</dbReference>
<protein>
    <submittedName>
        <fullName evidence="3">Uncharacterized protein</fullName>
    </submittedName>
</protein>
<feature type="region of interest" description="Disordered" evidence="1">
    <location>
        <begin position="235"/>
        <end position="277"/>
    </location>
</feature>
<keyword evidence="2" id="KW-0472">Membrane</keyword>
<dbReference type="AlphaFoldDB" id="A0AAW1VS64"/>
<evidence type="ECO:0000256" key="2">
    <source>
        <dbReference type="SAM" id="Phobius"/>
    </source>
</evidence>
<reference evidence="3 5" key="1">
    <citation type="journal article" date="2023" name="G3 (Bethesda)">
        <title>A chromosome-length genome assembly and annotation of blackberry (Rubus argutus, cv. 'Hillquist').</title>
        <authorList>
            <person name="Bruna T."/>
            <person name="Aryal R."/>
            <person name="Dudchenko O."/>
            <person name="Sargent D.J."/>
            <person name="Mead D."/>
            <person name="Buti M."/>
            <person name="Cavallini A."/>
            <person name="Hytonen T."/>
            <person name="Andres J."/>
            <person name="Pham M."/>
            <person name="Weisz D."/>
            <person name="Mascagni F."/>
            <person name="Usai G."/>
            <person name="Natali L."/>
            <person name="Bassil N."/>
            <person name="Fernandez G.E."/>
            <person name="Lomsadze A."/>
            <person name="Armour M."/>
            <person name="Olukolu B."/>
            <person name="Poorten T."/>
            <person name="Britton C."/>
            <person name="Davik J."/>
            <person name="Ashrafi H."/>
            <person name="Aiden E.L."/>
            <person name="Borodovsky M."/>
            <person name="Worthington M."/>
        </authorList>
    </citation>
    <scope>NUCLEOTIDE SEQUENCE [LARGE SCALE GENOMIC DNA]</scope>
    <source>
        <strain evidence="3">PI 553951</strain>
    </source>
</reference>
<evidence type="ECO:0000313" key="5">
    <source>
        <dbReference type="Proteomes" id="UP001457282"/>
    </source>
</evidence>
<name>A0AAW1VS64_RUBAR</name>
<accession>A0AAW1VS64</accession>
<keyword evidence="2" id="KW-0812">Transmembrane</keyword>